<organism evidence="2 3">
    <name type="scientific">Coprinopsis cinerea (strain Okayama-7 / 130 / ATCC MYA-4618 / FGSC 9003)</name>
    <name type="common">Inky cap fungus</name>
    <name type="synonym">Hormographiella aspergillata</name>
    <dbReference type="NCBI Taxonomy" id="240176"/>
    <lineage>
        <taxon>Eukaryota</taxon>
        <taxon>Fungi</taxon>
        <taxon>Dikarya</taxon>
        <taxon>Basidiomycota</taxon>
        <taxon>Agaricomycotina</taxon>
        <taxon>Agaricomycetes</taxon>
        <taxon>Agaricomycetidae</taxon>
        <taxon>Agaricales</taxon>
        <taxon>Agaricineae</taxon>
        <taxon>Psathyrellaceae</taxon>
        <taxon>Coprinopsis</taxon>
    </lineage>
</organism>
<keyword evidence="1" id="KW-0812">Transmembrane</keyword>
<dbReference type="GeneID" id="6006021"/>
<gene>
    <name evidence="2" type="ORF">CC1G_10105</name>
</gene>
<dbReference type="RefSeq" id="XP_001829575.1">
    <property type="nucleotide sequence ID" value="XM_001829523.2"/>
</dbReference>
<dbReference type="OMA" id="EHAYYIG"/>
<reference evidence="2 3" key="1">
    <citation type="journal article" date="2010" name="Proc. Natl. Acad. Sci. U.S.A.">
        <title>Insights into evolution of multicellular fungi from the assembled chromosomes of the mushroom Coprinopsis cinerea (Coprinus cinereus).</title>
        <authorList>
            <person name="Stajich J.E."/>
            <person name="Wilke S.K."/>
            <person name="Ahren D."/>
            <person name="Au C.H."/>
            <person name="Birren B.W."/>
            <person name="Borodovsky M."/>
            <person name="Burns C."/>
            <person name="Canback B."/>
            <person name="Casselton L.A."/>
            <person name="Cheng C.K."/>
            <person name="Deng J."/>
            <person name="Dietrich F.S."/>
            <person name="Fargo D.C."/>
            <person name="Farman M.L."/>
            <person name="Gathman A.C."/>
            <person name="Goldberg J."/>
            <person name="Guigo R."/>
            <person name="Hoegger P.J."/>
            <person name="Hooker J.B."/>
            <person name="Huggins A."/>
            <person name="James T.Y."/>
            <person name="Kamada T."/>
            <person name="Kilaru S."/>
            <person name="Kodira C."/>
            <person name="Kues U."/>
            <person name="Kupfer D."/>
            <person name="Kwan H.S."/>
            <person name="Lomsadze A."/>
            <person name="Li W."/>
            <person name="Lilly W.W."/>
            <person name="Ma L.J."/>
            <person name="Mackey A.J."/>
            <person name="Manning G."/>
            <person name="Martin F."/>
            <person name="Muraguchi H."/>
            <person name="Natvig D.O."/>
            <person name="Palmerini H."/>
            <person name="Ramesh M.A."/>
            <person name="Rehmeyer C.J."/>
            <person name="Roe B.A."/>
            <person name="Shenoy N."/>
            <person name="Stanke M."/>
            <person name="Ter-Hovhannisyan V."/>
            <person name="Tunlid A."/>
            <person name="Velagapudi R."/>
            <person name="Vision T.J."/>
            <person name="Zeng Q."/>
            <person name="Zolan M.E."/>
            <person name="Pukkila P.J."/>
        </authorList>
    </citation>
    <scope>NUCLEOTIDE SEQUENCE [LARGE SCALE GENOMIC DNA]</scope>
    <source>
        <strain evidence="3">Okayama-7 / 130 / ATCC MYA-4618 / FGSC 9003</strain>
    </source>
</reference>
<dbReference type="KEGG" id="cci:CC1G_10105"/>
<proteinExistence type="predicted"/>
<evidence type="ECO:0000256" key="1">
    <source>
        <dbReference type="SAM" id="Phobius"/>
    </source>
</evidence>
<comment type="caution">
    <text evidence="2">The sequence shown here is derived from an EMBL/GenBank/DDBJ whole genome shotgun (WGS) entry which is preliminary data.</text>
</comment>
<name>A8N402_COPC7</name>
<feature type="transmembrane region" description="Helical" evidence="1">
    <location>
        <begin position="262"/>
        <end position="279"/>
    </location>
</feature>
<evidence type="ECO:0000313" key="3">
    <source>
        <dbReference type="Proteomes" id="UP000001861"/>
    </source>
</evidence>
<dbReference type="EMBL" id="AACS02000001">
    <property type="protein sequence ID" value="EAU92219.1"/>
    <property type="molecule type" value="Genomic_DNA"/>
</dbReference>
<feature type="transmembrane region" description="Helical" evidence="1">
    <location>
        <begin position="23"/>
        <end position="43"/>
    </location>
</feature>
<keyword evidence="1" id="KW-0472">Membrane</keyword>
<feature type="transmembrane region" description="Helical" evidence="1">
    <location>
        <begin position="143"/>
        <end position="164"/>
    </location>
</feature>
<feature type="transmembrane region" description="Helical" evidence="1">
    <location>
        <begin position="184"/>
        <end position="203"/>
    </location>
</feature>
<dbReference type="eggNOG" id="ENOG502SMY3">
    <property type="taxonomic scope" value="Eukaryota"/>
</dbReference>
<dbReference type="STRING" id="240176.A8N402"/>
<dbReference type="InParanoid" id="A8N402"/>
<accession>A8N402</accession>
<dbReference type="OrthoDB" id="2796825at2759"/>
<keyword evidence="1" id="KW-1133">Transmembrane helix</keyword>
<feature type="transmembrane region" description="Helical" evidence="1">
    <location>
        <begin position="224"/>
        <end position="250"/>
    </location>
</feature>
<dbReference type="VEuPathDB" id="FungiDB:CC1G_10105"/>
<dbReference type="Proteomes" id="UP000001861">
    <property type="component" value="Unassembled WGS sequence"/>
</dbReference>
<feature type="transmembrane region" description="Helical" evidence="1">
    <location>
        <begin position="110"/>
        <end position="131"/>
    </location>
</feature>
<feature type="transmembrane region" description="Helical" evidence="1">
    <location>
        <begin position="64"/>
        <end position="85"/>
    </location>
</feature>
<evidence type="ECO:0000313" key="2">
    <source>
        <dbReference type="EMBL" id="EAU92219.1"/>
    </source>
</evidence>
<dbReference type="AlphaFoldDB" id="A8N402"/>
<keyword evidence="3" id="KW-1185">Reference proteome</keyword>
<sequence>MSDAAPPAAPPVENPLYVFEHSLYVGNYMSGILYGISLMMYIATMQGLLQKSVTRTSAKARRFFAIYSTILFLLLTIDIAVNAIWSQLCWIDGRNHPGGVLGYIGENMAVWYQTMGSTTVVAMIFMGDALLLYRMYVIWGQNIYVLILPCLAYLCAFALAIIQLVTAAMPGASLFNGKSINFGVPYYTITISLNVVITSLICYRLRRLSKTVSQALGRDNARMYTSVAAMLVESAAPYSLVGIMFLIPYALESQTALSFGQVWAKLTCICPQMIVFRVISGKGWTKETVTQAESTVVFSGNRPGAMASGIELRSQHYSTHNTTLGGTVNEKWDGERSTKSLNTTV</sequence>
<protein>
    <submittedName>
        <fullName evidence="2">Uncharacterized protein</fullName>
    </submittedName>
</protein>